<feature type="domain" description="Toprim" evidence="2">
    <location>
        <begin position="239"/>
        <end position="338"/>
    </location>
</feature>
<evidence type="ECO:0000256" key="1">
    <source>
        <dbReference type="SAM" id="Phobius"/>
    </source>
</evidence>
<dbReference type="KEGG" id="tdu:QJT80_11840"/>
<dbReference type="InterPro" id="IPR034154">
    <property type="entry name" value="TOPRIM_DnaG/twinkle"/>
</dbReference>
<accession>A0AA95H3F6</accession>
<keyword evidence="1" id="KW-0812">Transmembrane</keyword>
<dbReference type="AlphaFoldDB" id="A0AA95H3F6"/>
<gene>
    <name evidence="3" type="ORF">QJT80_11840</name>
</gene>
<proteinExistence type="predicted"/>
<reference evidence="3" key="2">
    <citation type="submission" date="2023-04" db="EMBL/GenBank/DDBJ databases">
        <authorList>
            <person name="Beletskiy A.V."/>
            <person name="Mardanov A.V."/>
            <person name="Ravin N.V."/>
        </authorList>
    </citation>
    <scope>NUCLEOTIDE SEQUENCE</scope>
    <source>
        <strain evidence="3">GKL-01</strain>
    </source>
</reference>
<keyword evidence="1" id="KW-1133">Transmembrane helix</keyword>
<dbReference type="CDD" id="cd01029">
    <property type="entry name" value="TOPRIM_primases"/>
    <property type="match status" value="1"/>
</dbReference>
<feature type="transmembrane region" description="Helical" evidence="1">
    <location>
        <begin position="12"/>
        <end position="32"/>
    </location>
</feature>
<evidence type="ECO:0000313" key="3">
    <source>
        <dbReference type="EMBL" id="WGZ90186.1"/>
    </source>
</evidence>
<reference evidence="3" key="1">
    <citation type="journal article" date="2023" name="Int. J. Mol. Sci.">
        <title>Metagenomics Revealed a New Genus 'Candidatus Thiocaldithrix dubininis' gen. nov., sp. nov. and a New Species 'Candidatus Thiothrix putei' sp. nov. in the Family Thiotrichaceae, Some Members of Which Have Traits of Both Na+- and H+-Motive Energetics.</title>
        <authorList>
            <person name="Ravin N.V."/>
            <person name="Muntyan M.S."/>
            <person name="Smolyakov D.D."/>
            <person name="Rudenko T.S."/>
            <person name="Beletsky A.V."/>
            <person name="Mardanov A.V."/>
            <person name="Grabovich M.Y."/>
        </authorList>
    </citation>
    <scope>NUCLEOTIDE SEQUENCE</scope>
    <source>
        <strain evidence="3">GKL-01</strain>
    </source>
</reference>
<dbReference type="EMBL" id="CP124755">
    <property type="protein sequence ID" value="WGZ90186.1"/>
    <property type="molecule type" value="Genomic_DNA"/>
</dbReference>
<sequence length="347" mass="37630">MTTRKRIADYPAVFWAAVIATIVGGWMSVSAYNAMMHSDSGLYRAPSLYESLNDLTSAMHDVLGYAPPNLVDSGALIRFDTDKPRNKTGWYVLHRLSTGGLVATYGDWKQGISHKWNSYDQSKLSKAERDAIKAAQLKQAAILKAETERNHEAARLKAVDMWTQAKPANAAHPYLIRKQVGAYTIRQSGDLLLVPLMDVAGYLRNLQTISPDGTKRFLKGGIKRGMFTPIGTLRGASHAYLCEGYATGASIFEAYQAPVICALDAGNLLPVAQAIRTKCPTLPIIVVADNDRATALKTGVNVGVVKAQAVAAAVPLVTVQVPYFDDNAPLNLSDFNDAVNYYRAPAA</sequence>
<protein>
    <submittedName>
        <fullName evidence="3">Toprim domain-containing protein</fullName>
    </submittedName>
</protein>
<dbReference type="Pfam" id="PF13362">
    <property type="entry name" value="Toprim_3"/>
    <property type="match status" value="1"/>
</dbReference>
<keyword evidence="1" id="KW-0472">Membrane</keyword>
<name>A0AA95H3F6_9GAMM</name>
<evidence type="ECO:0000259" key="2">
    <source>
        <dbReference type="Pfam" id="PF13362"/>
    </source>
</evidence>
<dbReference type="InterPro" id="IPR006171">
    <property type="entry name" value="TOPRIM_dom"/>
</dbReference>
<dbReference type="Proteomes" id="UP001300672">
    <property type="component" value="Chromosome"/>
</dbReference>
<organism evidence="3">
    <name type="scientific">Candidatus Thiocaldithrix dubininis</name>
    <dbReference type="NCBI Taxonomy" id="3080823"/>
    <lineage>
        <taxon>Bacteria</taxon>
        <taxon>Pseudomonadati</taxon>
        <taxon>Pseudomonadota</taxon>
        <taxon>Gammaproteobacteria</taxon>
        <taxon>Thiotrichales</taxon>
        <taxon>Thiotrichaceae</taxon>
        <taxon>Candidatus Thiocaldithrix</taxon>
    </lineage>
</organism>